<dbReference type="OrthoDB" id="4330206at2"/>
<evidence type="ECO:0000313" key="3">
    <source>
        <dbReference type="EMBL" id="QEU77172.1"/>
    </source>
</evidence>
<proteinExistence type="predicted"/>
<evidence type="ECO:0000313" key="2">
    <source>
        <dbReference type="EMBL" id="GGZ45128.1"/>
    </source>
</evidence>
<reference evidence="3 4" key="2">
    <citation type="submission" date="2017-09" db="EMBL/GenBank/DDBJ databases">
        <authorList>
            <person name="Lee N."/>
            <person name="Cho B.-K."/>
        </authorList>
    </citation>
    <scope>NUCLEOTIDE SEQUENCE [LARGE SCALE GENOMIC DNA]</scope>
    <source>
        <strain evidence="3 4">ATCC 27467</strain>
    </source>
</reference>
<protein>
    <submittedName>
        <fullName evidence="3">Uncharacterized protein</fullName>
    </submittedName>
</protein>
<keyword evidence="1" id="KW-0732">Signal</keyword>
<dbReference type="AlphaFoldDB" id="A0A5P2UD78"/>
<sequence>MKLFRNTLPAGALAVALGAAIALGAYAPAGAAASLASCRQTVARTKADLSNAGAPTNANGWQDVRDAAQRFVSSHPWNSPATQALQRDINDLNAQCAP</sequence>
<gene>
    <name evidence="3" type="ORF">CP968_01630</name>
    <name evidence="2" type="ORF">GCM10010371_00090</name>
</gene>
<dbReference type="RefSeq" id="WP_150516270.1">
    <property type="nucleotide sequence ID" value="NZ_BMVX01000001.1"/>
</dbReference>
<dbReference type="Proteomes" id="UP000326831">
    <property type="component" value="Chromosome"/>
</dbReference>
<reference evidence="2" key="3">
    <citation type="submission" date="2020-09" db="EMBL/GenBank/DDBJ databases">
        <authorList>
            <person name="Sun Q."/>
            <person name="Ohkuma M."/>
        </authorList>
    </citation>
    <scope>NUCLEOTIDE SEQUENCE</scope>
    <source>
        <strain evidence="2">JCM 4834</strain>
    </source>
</reference>
<keyword evidence="4" id="KW-1185">Reference proteome</keyword>
<name>A0A5P2UD78_9ACTN</name>
<organism evidence="3 4">
    <name type="scientific">Streptomyces subrutilus</name>
    <dbReference type="NCBI Taxonomy" id="36818"/>
    <lineage>
        <taxon>Bacteria</taxon>
        <taxon>Bacillati</taxon>
        <taxon>Actinomycetota</taxon>
        <taxon>Actinomycetes</taxon>
        <taxon>Kitasatosporales</taxon>
        <taxon>Streptomycetaceae</taxon>
        <taxon>Streptomyces</taxon>
    </lineage>
</organism>
<dbReference type="EMBL" id="BMVX01000001">
    <property type="protein sequence ID" value="GGZ45128.1"/>
    <property type="molecule type" value="Genomic_DNA"/>
</dbReference>
<accession>A0A5P2UD78</accession>
<feature type="signal peptide" evidence="1">
    <location>
        <begin position="1"/>
        <end position="27"/>
    </location>
</feature>
<reference evidence="2" key="1">
    <citation type="journal article" date="2014" name="Int. J. Syst. Evol. Microbiol.">
        <title>Complete genome sequence of Corynebacterium casei LMG S-19264T (=DSM 44701T), isolated from a smear-ripened cheese.</title>
        <authorList>
            <consortium name="US DOE Joint Genome Institute (JGI-PGF)"/>
            <person name="Walter F."/>
            <person name="Albersmeier A."/>
            <person name="Kalinowski J."/>
            <person name="Ruckert C."/>
        </authorList>
    </citation>
    <scope>NUCLEOTIDE SEQUENCE</scope>
    <source>
        <strain evidence="2">JCM 4834</strain>
    </source>
</reference>
<dbReference type="EMBL" id="CP023701">
    <property type="protein sequence ID" value="QEU77172.1"/>
    <property type="molecule type" value="Genomic_DNA"/>
</dbReference>
<dbReference type="Proteomes" id="UP000634660">
    <property type="component" value="Unassembled WGS sequence"/>
</dbReference>
<evidence type="ECO:0000313" key="4">
    <source>
        <dbReference type="Proteomes" id="UP000326831"/>
    </source>
</evidence>
<evidence type="ECO:0000256" key="1">
    <source>
        <dbReference type="SAM" id="SignalP"/>
    </source>
</evidence>
<dbReference type="KEGG" id="ssub:CP968_01630"/>
<feature type="chain" id="PRO_5044622675" evidence="1">
    <location>
        <begin position="28"/>
        <end position="98"/>
    </location>
</feature>